<proteinExistence type="predicted"/>
<organism evidence="2 3">
    <name type="scientific">Anaplasma phagocytophilum str. ApNP</name>
    <dbReference type="NCBI Taxonomy" id="1359153"/>
    <lineage>
        <taxon>Bacteria</taxon>
        <taxon>Pseudomonadati</taxon>
        <taxon>Pseudomonadota</taxon>
        <taxon>Alphaproteobacteria</taxon>
        <taxon>Rickettsiales</taxon>
        <taxon>Anaplasmataceae</taxon>
        <taxon>Anaplasma</taxon>
        <taxon>phagocytophilum group</taxon>
    </lineage>
</organism>
<dbReference type="AlphaFoldDB" id="A0A0F3NFA3"/>
<keyword evidence="1" id="KW-0812">Transmembrane</keyword>
<keyword evidence="1" id="KW-1133">Transmembrane helix</keyword>
<comment type="caution">
    <text evidence="2">The sequence shown here is derived from an EMBL/GenBank/DDBJ whole genome shotgun (WGS) entry which is preliminary data.</text>
</comment>
<sequence length="49" mass="5716">MRAEIAEVIVGYTKGRVYFFIFFLILLNILQTIDVREVHLLYPVVLTTS</sequence>
<dbReference type="Proteomes" id="UP000033385">
    <property type="component" value="Unassembled WGS sequence"/>
</dbReference>
<feature type="transmembrane region" description="Helical" evidence="1">
    <location>
        <begin position="17"/>
        <end position="33"/>
    </location>
</feature>
<accession>A0A0F3NFA3</accession>
<dbReference type="PATRIC" id="fig|1359153.3.peg.474"/>
<evidence type="ECO:0000256" key="1">
    <source>
        <dbReference type="SAM" id="Phobius"/>
    </source>
</evidence>
<protein>
    <submittedName>
        <fullName evidence="2">Uncharacterized protein</fullName>
    </submittedName>
</protein>
<reference evidence="2 3" key="1">
    <citation type="submission" date="2015-01" db="EMBL/GenBank/DDBJ databases">
        <title>Genome Sequencing of Rickettsiales.</title>
        <authorList>
            <person name="Daugherty S.C."/>
            <person name="Su Q."/>
            <person name="Abolude K."/>
            <person name="Beier-Sexton M."/>
            <person name="Carlyon J.A."/>
            <person name="Carter R."/>
            <person name="Day N.P."/>
            <person name="Dumler S.J."/>
            <person name="Dyachenko V."/>
            <person name="Godinez A."/>
            <person name="Kurtti T.J."/>
            <person name="Lichay M."/>
            <person name="Mullins K.E."/>
            <person name="Ott S."/>
            <person name="Pappas-Brown V."/>
            <person name="Paris D.H."/>
            <person name="Patel P."/>
            <person name="Richards A.L."/>
            <person name="Sadzewicz L."/>
            <person name="Sears K."/>
            <person name="Seidman D."/>
            <person name="Sengamalay N."/>
            <person name="Stenos J."/>
            <person name="Tallon L.J."/>
            <person name="Vincent G."/>
            <person name="Fraser C.M."/>
            <person name="Munderloh U."/>
            <person name="Dunning-Hotopp J.C."/>
        </authorList>
    </citation>
    <scope>NUCLEOTIDE SEQUENCE [LARGE SCALE GENOMIC DNA]</scope>
    <source>
        <strain evidence="2 3">ApNP</strain>
    </source>
</reference>
<name>A0A0F3NFA3_ANAPH</name>
<evidence type="ECO:0000313" key="3">
    <source>
        <dbReference type="Proteomes" id="UP000033385"/>
    </source>
</evidence>
<keyword evidence="1" id="KW-0472">Membrane</keyword>
<dbReference type="EMBL" id="LANW01000001">
    <property type="protein sequence ID" value="KJV66387.1"/>
    <property type="molecule type" value="Genomic_DNA"/>
</dbReference>
<gene>
    <name evidence="2" type="ORF">APHNP_0460</name>
</gene>
<evidence type="ECO:0000313" key="2">
    <source>
        <dbReference type="EMBL" id="KJV66387.1"/>
    </source>
</evidence>